<dbReference type="InterPro" id="IPR001584">
    <property type="entry name" value="Integrase_cat-core"/>
</dbReference>
<dbReference type="PROSITE" id="PS50994">
    <property type="entry name" value="INTEGRASE"/>
    <property type="match status" value="1"/>
</dbReference>
<organism evidence="2 3">
    <name type="scientific">Algivirga pacifica</name>
    <dbReference type="NCBI Taxonomy" id="1162670"/>
    <lineage>
        <taxon>Bacteria</taxon>
        <taxon>Pseudomonadati</taxon>
        <taxon>Bacteroidota</taxon>
        <taxon>Cytophagia</taxon>
        <taxon>Cytophagales</taxon>
        <taxon>Flammeovirgaceae</taxon>
        <taxon>Algivirga</taxon>
    </lineage>
</organism>
<dbReference type="EMBL" id="BAABJX010000002">
    <property type="protein sequence ID" value="GAA4820392.1"/>
    <property type="molecule type" value="Genomic_DNA"/>
</dbReference>
<feature type="domain" description="Integrase catalytic" evidence="1">
    <location>
        <begin position="15"/>
        <end position="170"/>
    </location>
</feature>
<reference evidence="3" key="1">
    <citation type="journal article" date="2019" name="Int. J. Syst. Evol. Microbiol.">
        <title>The Global Catalogue of Microorganisms (GCM) 10K type strain sequencing project: providing services to taxonomists for standard genome sequencing and annotation.</title>
        <authorList>
            <consortium name="The Broad Institute Genomics Platform"/>
            <consortium name="The Broad Institute Genome Sequencing Center for Infectious Disease"/>
            <person name="Wu L."/>
            <person name="Ma J."/>
        </authorList>
    </citation>
    <scope>NUCLEOTIDE SEQUENCE [LARGE SCALE GENOMIC DNA]</scope>
    <source>
        <strain evidence="3">JCM 18326</strain>
    </source>
</reference>
<dbReference type="Proteomes" id="UP001500298">
    <property type="component" value="Unassembled WGS sequence"/>
</dbReference>
<protein>
    <recommendedName>
        <fullName evidence="1">Integrase catalytic domain-containing protein</fullName>
    </recommendedName>
</protein>
<dbReference type="Gene3D" id="3.30.420.10">
    <property type="entry name" value="Ribonuclease H-like superfamily/Ribonuclease H"/>
    <property type="match status" value="1"/>
</dbReference>
<name>A0ABP9CXI1_9BACT</name>
<evidence type="ECO:0000313" key="2">
    <source>
        <dbReference type="EMBL" id="GAA4820392.1"/>
    </source>
</evidence>
<keyword evidence="3" id="KW-1185">Reference proteome</keyword>
<sequence length="175" mass="20465">MAISWIQVLKKGLRLSKRKNASVTFEIDTVIGKNHKGALLTVNDRATGIAWIQRLKDRNAEKLADALIRVLKPFKGLIKTITADNGKEFSCHERISKELGAQVYFVRPYHSWERGANENMNGLIRQYFKKRSSFEKITNEDVRSIQDILNERPRKRFDFMTPKEKYHSIFNQKRL</sequence>
<dbReference type="InterPro" id="IPR036397">
    <property type="entry name" value="RNaseH_sf"/>
</dbReference>
<dbReference type="Pfam" id="PF00665">
    <property type="entry name" value="rve"/>
    <property type="match status" value="1"/>
</dbReference>
<dbReference type="InterPro" id="IPR053392">
    <property type="entry name" value="Transposase_IS30-like"/>
</dbReference>
<dbReference type="NCBIfam" id="NF033563">
    <property type="entry name" value="transpos_IS30"/>
    <property type="match status" value="1"/>
</dbReference>
<accession>A0ABP9CXI1</accession>
<dbReference type="InterPro" id="IPR012337">
    <property type="entry name" value="RNaseH-like_sf"/>
</dbReference>
<evidence type="ECO:0000313" key="3">
    <source>
        <dbReference type="Proteomes" id="UP001500298"/>
    </source>
</evidence>
<dbReference type="InterPro" id="IPR051917">
    <property type="entry name" value="Transposase-Integrase"/>
</dbReference>
<proteinExistence type="predicted"/>
<gene>
    <name evidence="2" type="ORF">GCM10023331_00980</name>
</gene>
<dbReference type="PANTHER" id="PTHR10948:SF23">
    <property type="entry name" value="TRANSPOSASE INSI FOR INSERTION SEQUENCE ELEMENT IS30A-RELATED"/>
    <property type="match status" value="1"/>
</dbReference>
<dbReference type="PANTHER" id="PTHR10948">
    <property type="entry name" value="TRANSPOSASE"/>
    <property type="match status" value="1"/>
</dbReference>
<evidence type="ECO:0000259" key="1">
    <source>
        <dbReference type="PROSITE" id="PS50994"/>
    </source>
</evidence>
<comment type="caution">
    <text evidence="2">The sequence shown here is derived from an EMBL/GenBank/DDBJ whole genome shotgun (WGS) entry which is preliminary data.</text>
</comment>
<dbReference type="RefSeq" id="WP_345368447.1">
    <property type="nucleotide sequence ID" value="NZ_BAABJX010000002.1"/>
</dbReference>
<dbReference type="SUPFAM" id="SSF53098">
    <property type="entry name" value="Ribonuclease H-like"/>
    <property type="match status" value="1"/>
</dbReference>